<evidence type="ECO:0000256" key="6">
    <source>
        <dbReference type="ARBA" id="ARBA00012297"/>
    </source>
</evidence>
<keyword evidence="7" id="KW-0964">Secreted</keyword>
<evidence type="ECO:0000256" key="13">
    <source>
        <dbReference type="ARBA" id="ARBA00023157"/>
    </source>
</evidence>
<comment type="caution">
    <text evidence="20">The sequence shown here is derived from an EMBL/GenBank/DDBJ whole genome shotgun (WGS) entry which is preliminary data.</text>
</comment>
<evidence type="ECO:0000256" key="11">
    <source>
        <dbReference type="ARBA" id="ARBA00023002"/>
    </source>
</evidence>
<keyword evidence="21" id="KW-1185">Reference proteome</keyword>
<keyword evidence="11" id="KW-0560">Oxidoreductase</keyword>
<dbReference type="EMBL" id="AYSA01000456">
    <property type="protein sequence ID" value="ESZ91801.1"/>
    <property type="molecule type" value="Genomic_DNA"/>
</dbReference>
<evidence type="ECO:0000256" key="8">
    <source>
        <dbReference type="ARBA" id="ARBA00022723"/>
    </source>
</evidence>
<evidence type="ECO:0000313" key="21">
    <source>
        <dbReference type="Proteomes" id="UP000019487"/>
    </source>
</evidence>
<comment type="function">
    <text evidence="3">Lignin degradation and detoxification of lignin-derived products.</text>
</comment>
<evidence type="ECO:0000256" key="2">
    <source>
        <dbReference type="ARBA" id="ARBA00001935"/>
    </source>
</evidence>
<evidence type="ECO:0000256" key="14">
    <source>
        <dbReference type="ARBA" id="ARBA00023180"/>
    </source>
</evidence>
<feature type="domain" description="Plastocyanin-like" evidence="19">
    <location>
        <begin position="230"/>
        <end position="344"/>
    </location>
</feature>
<keyword evidence="9 16" id="KW-0732">Signal</keyword>
<dbReference type="SUPFAM" id="SSF49503">
    <property type="entry name" value="Cupredoxins"/>
    <property type="match status" value="3"/>
</dbReference>
<dbReference type="CDD" id="cd13880">
    <property type="entry name" value="CuRO_2_MaLCC_like"/>
    <property type="match status" value="1"/>
</dbReference>
<keyword evidence="13" id="KW-1015">Disulfide bond</keyword>
<feature type="domain" description="Plastocyanin-like" evidence="18">
    <location>
        <begin position="577"/>
        <end position="695"/>
    </location>
</feature>
<evidence type="ECO:0000256" key="3">
    <source>
        <dbReference type="ARBA" id="ARBA00002075"/>
    </source>
</evidence>
<sequence>MRFYILLALCLSIGQNQAIPTFGFASPIPALQADILKIINEVECLLSTRISTIPSILTKGNVNAVTSNKCSTTAKTTATSAVKTSVSSLQSVAQSKWSSLQGLMSTTTSIPPILTRSVTISSTSTATTTSNVKSTSTAVEITSISPSATSQTSSSAASISSASSSSASSASSASVSSSTSKTVSSTLAAGTPCAGNTAADRSKWCDYSTSTDWYNEVPNTGVTREYWFNVEDGTASPDGVARYVQTINGSIPGPTIIADWGDNVVVHVTNNLPVNGSTIHFHGMRQNYTNQNDGVPSVTQCPIAYGDTYTYKWRATQYGSSWYHSHVGLQAWEGVAGGIIINGPSTANYDEDKGTVFLTDWGHTTVDEQYQYAQVSGPPTMDTGLINGTNVFGADGASNQTGSRFSTSVTSGTSYRFRLVNGAIDTQFKFSIDNHTLTVMSMDLVPIVPYATDVLNIGIGQRYDVVVTANQAAIASDFWIRAIPQASCSENDNADNIRGVLHYGSSTGLPTTTGYAFTDECIDESPSSLIPYLPKTVSAASLTPEEAVTIAQNSDKLFRWYLNNSTFVSDWEDPTLLMVHKNATTFSPANNLVVLPNANEWVYLIIHSDLPVPHPIHLHGHDFFVISQQNTPYDASTAAATYNLNNPPRRDVAMLLSGGYLVLAFETDNPGAWLAHCHIGWHTSEGFAMQFLERESEIRNKGILDPEVLQGTCDRWNGNAIVQEDSGV</sequence>
<dbReference type="CDD" id="cd13854">
    <property type="entry name" value="CuRO_1_MaLCC_like"/>
    <property type="match status" value="1"/>
</dbReference>
<evidence type="ECO:0000313" key="20">
    <source>
        <dbReference type="EMBL" id="ESZ91801.1"/>
    </source>
</evidence>
<evidence type="ECO:0000256" key="10">
    <source>
        <dbReference type="ARBA" id="ARBA00022737"/>
    </source>
</evidence>
<dbReference type="STRING" id="1432307.W9C7J7"/>
<keyword evidence="10" id="KW-0677">Repeat</keyword>
<dbReference type="FunFam" id="2.60.40.420:FF:000038">
    <property type="entry name" value="Extracellular dihydrogeodin oxidase/laccase"/>
    <property type="match status" value="1"/>
</dbReference>
<proteinExistence type="inferred from homology"/>
<dbReference type="Pfam" id="PF07732">
    <property type="entry name" value="Cu-oxidase_3"/>
    <property type="match status" value="1"/>
</dbReference>
<keyword evidence="15" id="KW-0439">Lignin degradation</keyword>
<keyword evidence="14" id="KW-0325">Glycoprotein</keyword>
<dbReference type="FunFam" id="2.60.40.420:FF:000021">
    <property type="entry name" value="Extracellular dihydrogeodin oxidase/laccase"/>
    <property type="match status" value="1"/>
</dbReference>
<dbReference type="OrthoDB" id="2121828at2759"/>
<evidence type="ECO:0000256" key="16">
    <source>
        <dbReference type="SAM" id="SignalP"/>
    </source>
</evidence>
<dbReference type="GO" id="GO:0052716">
    <property type="term" value="F:hydroquinone:oxygen oxidoreductase activity"/>
    <property type="evidence" value="ECO:0007669"/>
    <property type="project" value="UniProtKB-EC"/>
</dbReference>
<dbReference type="AlphaFoldDB" id="W9C7J7"/>
<dbReference type="GO" id="GO:0046274">
    <property type="term" value="P:lignin catabolic process"/>
    <property type="evidence" value="ECO:0007669"/>
    <property type="project" value="UniProtKB-KW"/>
</dbReference>
<dbReference type="CDD" id="cd13901">
    <property type="entry name" value="CuRO_3_MaLCC_like"/>
    <property type="match status" value="1"/>
</dbReference>
<evidence type="ECO:0000259" key="17">
    <source>
        <dbReference type="Pfam" id="PF00394"/>
    </source>
</evidence>
<dbReference type="Pfam" id="PF00394">
    <property type="entry name" value="Cu-oxidase"/>
    <property type="match status" value="1"/>
</dbReference>
<dbReference type="EC" id="1.10.3.2" evidence="6"/>
<dbReference type="GO" id="GO:0005576">
    <property type="term" value="C:extracellular region"/>
    <property type="evidence" value="ECO:0007669"/>
    <property type="project" value="UniProtKB-SubCell"/>
</dbReference>
<dbReference type="InterPro" id="IPR011706">
    <property type="entry name" value="Cu-oxidase_C"/>
</dbReference>
<dbReference type="InterPro" id="IPR045087">
    <property type="entry name" value="Cu-oxidase_fam"/>
</dbReference>
<keyword evidence="12" id="KW-0186">Copper</keyword>
<comment type="subcellular location">
    <subcellularLocation>
        <location evidence="4">Secreted</location>
    </subcellularLocation>
</comment>
<evidence type="ECO:0000256" key="1">
    <source>
        <dbReference type="ARBA" id="ARBA00000349"/>
    </source>
</evidence>
<dbReference type="InterPro" id="IPR008972">
    <property type="entry name" value="Cupredoxin"/>
</dbReference>
<comment type="catalytic activity">
    <reaction evidence="1">
        <text>4 hydroquinone + O2 = 4 benzosemiquinone + 2 H2O</text>
        <dbReference type="Rhea" id="RHEA:11276"/>
        <dbReference type="ChEBI" id="CHEBI:15377"/>
        <dbReference type="ChEBI" id="CHEBI:15379"/>
        <dbReference type="ChEBI" id="CHEBI:17594"/>
        <dbReference type="ChEBI" id="CHEBI:17977"/>
        <dbReference type="EC" id="1.10.3.2"/>
    </reaction>
</comment>
<dbReference type="GO" id="GO:0005507">
    <property type="term" value="F:copper ion binding"/>
    <property type="evidence" value="ECO:0007669"/>
    <property type="project" value="InterPro"/>
</dbReference>
<dbReference type="Gene3D" id="2.60.40.420">
    <property type="entry name" value="Cupredoxins - blue copper proteins"/>
    <property type="match status" value="3"/>
</dbReference>
<dbReference type="PANTHER" id="PTHR11709">
    <property type="entry name" value="MULTI-COPPER OXIDASE"/>
    <property type="match status" value="1"/>
</dbReference>
<feature type="domain" description="Plastocyanin-like" evidence="17">
    <location>
        <begin position="354"/>
        <end position="505"/>
    </location>
</feature>
<evidence type="ECO:0000256" key="4">
    <source>
        <dbReference type="ARBA" id="ARBA00004613"/>
    </source>
</evidence>
<dbReference type="InterPro" id="IPR011707">
    <property type="entry name" value="Cu-oxidase-like_N"/>
</dbReference>
<dbReference type="InterPro" id="IPR001117">
    <property type="entry name" value="Cu-oxidase_2nd"/>
</dbReference>
<feature type="signal peptide" evidence="16">
    <location>
        <begin position="1"/>
        <end position="18"/>
    </location>
</feature>
<dbReference type="HOGENOM" id="CLU_006504_3_2_1"/>
<dbReference type="PANTHER" id="PTHR11709:SF502">
    <property type="entry name" value="MULTICOPPER OXIDASE"/>
    <property type="match status" value="1"/>
</dbReference>
<dbReference type="Proteomes" id="UP000019487">
    <property type="component" value="Unassembled WGS sequence"/>
</dbReference>
<comment type="similarity">
    <text evidence="5">Belongs to the multicopper oxidase family.</text>
</comment>
<keyword evidence="8" id="KW-0479">Metal-binding</keyword>
<accession>W9C7J7</accession>
<organism evidence="20 21">
    <name type="scientific">Sclerotinia borealis (strain F-4128)</name>
    <dbReference type="NCBI Taxonomy" id="1432307"/>
    <lineage>
        <taxon>Eukaryota</taxon>
        <taxon>Fungi</taxon>
        <taxon>Dikarya</taxon>
        <taxon>Ascomycota</taxon>
        <taxon>Pezizomycotina</taxon>
        <taxon>Leotiomycetes</taxon>
        <taxon>Helotiales</taxon>
        <taxon>Sclerotiniaceae</taxon>
        <taxon>Sclerotinia</taxon>
    </lineage>
</organism>
<gene>
    <name evidence="20" type="ORF">SBOR_7817</name>
</gene>
<evidence type="ECO:0000256" key="9">
    <source>
        <dbReference type="ARBA" id="ARBA00022729"/>
    </source>
</evidence>
<protein>
    <recommendedName>
        <fullName evidence="6">laccase</fullName>
        <ecNumber evidence="6">1.10.3.2</ecNumber>
    </recommendedName>
</protein>
<reference evidence="20 21" key="1">
    <citation type="journal article" date="2014" name="Genome Announc.">
        <title>Draft genome sequence of Sclerotinia borealis, a psychrophilic plant pathogenic fungus.</title>
        <authorList>
            <person name="Mardanov A.V."/>
            <person name="Beletsky A.V."/>
            <person name="Kadnikov V.V."/>
            <person name="Ignatov A.N."/>
            <person name="Ravin N.V."/>
        </authorList>
    </citation>
    <scope>NUCLEOTIDE SEQUENCE [LARGE SCALE GENOMIC DNA]</scope>
    <source>
        <strain evidence="21">F-4157</strain>
    </source>
</reference>
<evidence type="ECO:0000256" key="12">
    <source>
        <dbReference type="ARBA" id="ARBA00023008"/>
    </source>
</evidence>
<name>W9C7J7_SCLBF</name>
<evidence type="ECO:0000256" key="7">
    <source>
        <dbReference type="ARBA" id="ARBA00022525"/>
    </source>
</evidence>
<dbReference type="FunFam" id="2.60.40.420:FF:000046">
    <property type="entry name" value="Multicopper oxidase"/>
    <property type="match status" value="1"/>
</dbReference>
<evidence type="ECO:0000259" key="19">
    <source>
        <dbReference type="Pfam" id="PF07732"/>
    </source>
</evidence>
<comment type="cofactor">
    <cofactor evidence="2">
        <name>Cu cation</name>
        <dbReference type="ChEBI" id="CHEBI:23378"/>
    </cofactor>
</comment>
<evidence type="ECO:0000256" key="5">
    <source>
        <dbReference type="ARBA" id="ARBA00010609"/>
    </source>
</evidence>
<evidence type="ECO:0000259" key="18">
    <source>
        <dbReference type="Pfam" id="PF07731"/>
    </source>
</evidence>
<feature type="chain" id="PRO_5004920184" description="laccase" evidence="16">
    <location>
        <begin position="19"/>
        <end position="728"/>
    </location>
</feature>
<dbReference type="Pfam" id="PF07731">
    <property type="entry name" value="Cu-oxidase_2"/>
    <property type="match status" value="1"/>
</dbReference>
<evidence type="ECO:0000256" key="15">
    <source>
        <dbReference type="ARBA" id="ARBA00023185"/>
    </source>
</evidence>